<evidence type="ECO:0000256" key="1">
    <source>
        <dbReference type="SAM" id="Phobius"/>
    </source>
</evidence>
<dbReference type="EMBL" id="CP163445">
    <property type="protein sequence ID" value="XDQ78445.1"/>
    <property type="molecule type" value="Genomic_DNA"/>
</dbReference>
<organism evidence="2">
    <name type="scientific">Streptomyces sp. Y1</name>
    <dbReference type="NCBI Taxonomy" id="3238634"/>
    <lineage>
        <taxon>Bacteria</taxon>
        <taxon>Bacillati</taxon>
        <taxon>Actinomycetota</taxon>
        <taxon>Actinomycetes</taxon>
        <taxon>Kitasatosporales</taxon>
        <taxon>Streptomycetaceae</taxon>
        <taxon>Streptomyces</taxon>
    </lineage>
</organism>
<evidence type="ECO:0000313" key="2">
    <source>
        <dbReference type="EMBL" id="XDQ78445.1"/>
    </source>
</evidence>
<feature type="transmembrane region" description="Helical" evidence="1">
    <location>
        <begin position="15"/>
        <end position="36"/>
    </location>
</feature>
<keyword evidence="1" id="KW-0812">Transmembrane</keyword>
<dbReference type="RefSeq" id="WP_279616841.1">
    <property type="nucleotide sequence ID" value="NZ_CP163445.1"/>
</dbReference>
<gene>
    <name evidence="2" type="ORF">AB2U05_08195</name>
</gene>
<name>A0AB39TGZ0_9ACTN</name>
<accession>A0AB39TGZ0</accession>
<proteinExistence type="predicted"/>
<reference evidence="2" key="1">
    <citation type="submission" date="2024-07" db="EMBL/GenBank/DDBJ databases">
        <authorList>
            <person name="Yu S.T."/>
        </authorList>
    </citation>
    <scope>NUCLEOTIDE SEQUENCE</scope>
    <source>
        <strain evidence="2">Y1</strain>
    </source>
</reference>
<keyword evidence="1" id="KW-1133">Transmembrane helix</keyword>
<sequence length="40" mass="4090">MPVLDPNPTDGRKQLGRIALVFAAIVVLVAIVASVADAMG</sequence>
<dbReference type="InterPro" id="IPR049750">
    <property type="entry name" value="SGM_5486-like-assoc"/>
</dbReference>
<dbReference type="NCBIfam" id="NF040912">
    <property type="entry name" value="SGM_5486_fam"/>
    <property type="match status" value="1"/>
</dbReference>
<dbReference type="AlphaFoldDB" id="A0AB39TGZ0"/>
<keyword evidence="1" id="KW-0472">Membrane</keyword>
<protein>
    <submittedName>
        <fullName evidence="2">SGM_5486 family transporter-associated protein</fullName>
    </submittedName>
</protein>